<feature type="region of interest" description="Disordered" evidence="3">
    <location>
        <begin position="364"/>
        <end position="405"/>
    </location>
</feature>
<gene>
    <name evidence="5" type="ORF">AAE3_LOCUS2412</name>
</gene>
<dbReference type="InterPro" id="IPR036514">
    <property type="entry name" value="SGNH_hydro_sf"/>
</dbReference>
<dbReference type="SUPFAM" id="SSF52266">
    <property type="entry name" value="SGNH hydrolase"/>
    <property type="match status" value="1"/>
</dbReference>
<name>A0A8S0WLB3_CYCAE</name>
<dbReference type="Pfam" id="PF00657">
    <property type="entry name" value="Lipase_GDSL"/>
    <property type="match status" value="1"/>
</dbReference>
<evidence type="ECO:0000256" key="3">
    <source>
        <dbReference type="SAM" id="MobiDB-lite"/>
    </source>
</evidence>
<feature type="domain" description="CBM1" evidence="4">
    <location>
        <begin position="405"/>
        <end position="441"/>
    </location>
</feature>
<dbReference type="InterPro" id="IPR001087">
    <property type="entry name" value="GDSL"/>
</dbReference>
<dbReference type="GO" id="GO:0030248">
    <property type="term" value="F:cellulose binding"/>
    <property type="evidence" value="ECO:0007669"/>
    <property type="project" value="InterPro"/>
</dbReference>
<evidence type="ECO:0000256" key="2">
    <source>
        <dbReference type="ARBA" id="ARBA00022801"/>
    </source>
</evidence>
<accession>A0A8S0WLB3</accession>
<evidence type="ECO:0000259" key="4">
    <source>
        <dbReference type="PROSITE" id="PS51164"/>
    </source>
</evidence>
<feature type="compositionally biased region" description="Pro residues" evidence="3">
    <location>
        <begin position="370"/>
        <end position="386"/>
    </location>
</feature>
<keyword evidence="2" id="KW-0378">Hydrolase</keyword>
<dbReference type="Pfam" id="PF00734">
    <property type="entry name" value="CBM_1"/>
    <property type="match status" value="1"/>
</dbReference>
<dbReference type="GO" id="GO:0005576">
    <property type="term" value="C:extracellular region"/>
    <property type="evidence" value="ECO:0007669"/>
    <property type="project" value="InterPro"/>
</dbReference>
<sequence>MRIRQFLAYRRQAASLSIQSTSINARHSRLLESLQDVGLASGRRRAAKGRRCSKAGANIGLSTTKAWINSWDGHTVRFGSHSSSCSYPVFLAMIQKLTGILATATLFTAALAGPGPNWPGFAGLRWSFVFGDSYTTVGFNSRSPVPNAQNPLGVTYPGQTTSGGPNWVGYFTSTYNSSQIWTFDYAISGNTVSGVQGQIQDYQPAAGSKPSYAPWTGSNSLHATWIGINDINFGAQPAQAISQLFQLQENLYTNGARNFLFVNVPPFHRAPFSNNNQNTLNQINTWNTALTTAANSFQSRHADVSVFVYDSFSLYTKLLNSPSQYGFTDITTSGGSFWYDVIHPRARVHDYMAQDLVEFLKAQSTGTEPTNPPTTGPTDPPPPATALPPTTTIAPPPTTTTPNQPLQTRYGQCGGQGYTGPTACQAPYTCTFSNQWYSQCL</sequence>
<dbReference type="AlphaFoldDB" id="A0A8S0WLB3"/>
<keyword evidence="1" id="KW-0732">Signal</keyword>
<dbReference type="PANTHER" id="PTHR45648">
    <property type="entry name" value="GDSL LIPASE/ACYLHYDROLASE FAMILY PROTEIN (AFU_ORTHOLOGUE AFUA_4G14700)"/>
    <property type="match status" value="1"/>
</dbReference>
<dbReference type="GO" id="GO:0005975">
    <property type="term" value="P:carbohydrate metabolic process"/>
    <property type="evidence" value="ECO:0007669"/>
    <property type="project" value="InterPro"/>
</dbReference>
<organism evidence="5 6">
    <name type="scientific">Cyclocybe aegerita</name>
    <name type="common">Black poplar mushroom</name>
    <name type="synonym">Agrocybe aegerita</name>
    <dbReference type="NCBI Taxonomy" id="1973307"/>
    <lineage>
        <taxon>Eukaryota</taxon>
        <taxon>Fungi</taxon>
        <taxon>Dikarya</taxon>
        <taxon>Basidiomycota</taxon>
        <taxon>Agaricomycotina</taxon>
        <taxon>Agaricomycetes</taxon>
        <taxon>Agaricomycetidae</taxon>
        <taxon>Agaricales</taxon>
        <taxon>Agaricineae</taxon>
        <taxon>Bolbitiaceae</taxon>
        <taxon>Cyclocybe</taxon>
    </lineage>
</organism>
<dbReference type="Proteomes" id="UP000467700">
    <property type="component" value="Unassembled WGS sequence"/>
</dbReference>
<dbReference type="PANTHER" id="PTHR45648:SF22">
    <property type="entry name" value="GDSL LIPASE_ACYLHYDROLASE FAMILY PROTEIN (AFU_ORTHOLOGUE AFUA_4G14700)"/>
    <property type="match status" value="1"/>
</dbReference>
<keyword evidence="6" id="KW-1185">Reference proteome</keyword>
<dbReference type="InterPro" id="IPR000254">
    <property type="entry name" value="CBD"/>
</dbReference>
<dbReference type="Gene3D" id="3.40.50.1110">
    <property type="entry name" value="SGNH hydrolase"/>
    <property type="match status" value="1"/>
</dbReference>
<dbReference type="GO" id="GO:0016788">
    <property type="term" value="F:hydrolase activity, acting on ester bonds"/>
    <property type="evidence" value="ECO:0007669"/>
    <property type="project" value="InterPro"/>
</dbReference>
<dbReference type="InterPro" id="IPR035971">
    <property type="entry name" value="CBD_sf"/>
</dbReference>
<dbReference type="PROSITE" id="PS51164">
    <property type="entry name" value="CBM1_2"/>
    <property type="match status" value="1"/>
</dbReference>
<dbReference type="CDD" id="cd01846">
    <property type="entry name" value="fatty_acyltransferase_like"/>
    <property type="match status" value="1"/>
</dbReference>
<evidence type="ECO:0000313" key="5">
    <source>
        <dbReference type="EMBL" id="CAA7260162.1"/>
    </source>
</evidence>
<reference evidence="5 6" key="1">
    <citation type="submission" date="2020-01" db="EMBL/GenBank/DDBJ databases">
        <authorList>
            <person name="Gupta K D."/>
        </authorList>
    </citation>
    <scope>NUCLEOTIDE SEQUENCE [LARGE SCALE GENOMIC DNA]</scope>
</reference>
<comment type="caution">
    <text evidence="5">The sequence shown here is derived from an EMBL/GenBank/DDBJ whole genome shotgun (WGS) entry which is preliminary data.</text>
</comment>
<dbReference type="EMBL" id="CACVBS010000028">
    <property type="protein sequence ID" value="CAA7260162.1"/>
    <property type="molecule type" value="Genomic_DNA"/>
</dbReference>
<protein>
    <recommendedName>
        <fullName evidence="4">CBM1 domain-containing protein</fullName>
    </recommendedName>
</protein>
<dbReference type="InterPro" id="IPR051058">
    <property type="entry name" value="GDSL_Est/Lipase"/>
</dbReference>
<dbReference type="SUPFAM" id="SSF57180">
    <property type="entry name" value="Cellulose-binding domain"/>
    <property type="match status" value="1"/>
</dbReference>
<evidence type="ECO:0000313" key="6">
    <source>
        <dbReference type="Proteomes" id="UP000467700"/>
    </source>
</evidence>
<evidence type="ECO:0000256" key="1">
    <source>
        <dbReference type="ARBA" id="ARBA00022729"/>
    </source>
</evidence>
<dbReference type="PROSITE" id="PS00562">
    <property type="entry name" value="CBM1_1"/>
    <property type="match status" value="1"/>
</dbReference>
<dbReference type="OrthoDB" id="1600564at2759"/>
<proteinExistence type="predicted"/>
<dbReference type="SMART" id="SM00236">
    <property type="entry name" value="fCBD"/>
    <property type="match status" value="1"/>
</dbReference>